<evidence type="ECO:0000256" key="5">
    <source>
        <dbReference type="ARBA" id="ARBA00022806"/>
    </source>
</evidence>
<dbReference type="RefSeq" id="WP_307324902.1">
    <property type="nucleotide sequence ID" value="NZ_JAUSUG010000007.1"/>
</dbReference>
<keyword evidence="6" id="KW-0269">Exonuclease</keyword>
<keyword evidence="9" id="KW-0234">DNA repair</keyword>
<dbReference type="InterPro" id="IPR011604">
    <property type="entry name" value="PDDEXK-like_dom_sf"/>
</dbReference>
<reference evidence="11 12" key="1">
    <citation type="submission" date="2023-07" db="EMBL/GenBank/DDBJ databases">
        <title>Genomic Encyclopedia of Type Strains, Phase IV (KMG-IV): sequencing the most valuable type-strain genomes for metagenomic binning, comparative biology and taxonomic classification.</title>
        <authorList>
            <person name="Goeker M."/>
        </authorList>
    </citation>
    <scope>NUCLEOTIDE SEQUENCE [LARGE SCALE GENOMIC DNA]</scope>
    <source>
        <strain evidence="11 12">DSM 9768</strain>
    </source>
</reference>
<dbReference type="EC" id="3.6.4.12" evidence="11"/>
<organism evidence="11 12">
    <name type="scientific">Evansella vedderi</name>
    <dbReference type="NCBI Taxonomy" id="38282"/>
    <lineage>
        <taxon>Bacteria</taxon>
        <taxon>Bacillati</taxon>
        <taxon>Bacillota</taxon>
        <taxon>Bacilli</taxon>
        <taxon>Bacillales</taxon>
        <taxon>Bacillaceae</taxon>
        <taxon>Evansella</taxon>
    </lineage>
</organism>
<dbReference type="Pfam" id="PF12705">
    <property type="entry name" value="PDDEXK_1"/>
    <property type="match status" value="1"/>
</dbReference>
<feature type="domain" description="PD-(D/E)XK endonuclease-like" evidence="10">
    <location>
        <begin position="692"/>
        <end position="967"/>
    </location>
</feature>
<evidence type="ECO:0000259" key="10">
    <source>
        <dbReference type="Pfam" id="PF12705"/>
    </source>
</evidence>
<evidence type="ECO:0000256" key="8">
    <source>
        <dbReference type="ARBA" id="ARBA00023125"/>
    </source>
</evidence>
<keyword evidence="8" id="KW-0238">DNA-binding</keyword>
<evidence type="ECO:0000256" key="1">
    <source>
        <dbReference type="ARBA" id="ARBA00022722"/>
    </source>
</evidence>
<evidence type="ECO:0000256" key="7">
    <source>
        <dbReference type="ARBA" id="ARBA00022840"/>
    </source>
</evidence>
<dbReference type="Gene3D" id="3.90.320.10">
    <property type="match status" value="1"/>
</dbReference>
<evidence type="ECO:0000256" key="6">
    <source>
        <dbReference type="ARBA" id="ARBA00022839"/>
    </source>
</evidence>
<dbReference type="Proteomes" id="UP001230005">
    <property type="component" value="Unassembled WGS sequence"/>
</dbReference>
<keyword evidence="1" id="KW-0540">Nuclease</keyword>
<gene>
    <name evidence="11" type="ORF">J2S74_002026</name>
</gene>
<accession>A0ABT9ZTS7</accession>
<dbReference type="InterPro" id="IPR011335">
    <property type="entry name" value="Restrct_endonuc-II-like"/>
</dbReference>
<evidence type="ECO:0000256" key="9">
    <source>
        <dbReference type="ARBA" id="ARBA00023204"/>
    </source>
</evidence>
<evidence type="ECO:0000256" key="2">
    <source>
        <dbReference type="ARBA" id="ARBA00022741"/>
    </source>
</evidence>
<dbReference type="EMBL" id="JAUSUG010000007">
    <property type="protein sequence ID" value="MDQ0254647.1"/>
    <property type="molecule type" value="Genomic_DNA"/>
</dbReference>
<keyword evidence="4 11" id="KW-0378">Hydrolase</keyword>
<keyword evidence="2" id="KW-0547">Nucleotide-binding</keyword>
<keyword evidence="5 11" id="KW-0347">Helicase</keyword>
<evidence type="ECO:0000256" key="4">
    <source>
        <dbReference type="ARBA" id="ARBA00022801"/>
    </source>
</evidence>
<dbReference type="GO" id="GO:0016787">
    <property type="term" value="F:hydrolase activity"/>
    <property type="evidence" value="ECO:0007669"/>
    <property type="project" value="UniProtKB-KW"/>
</dbReference>
<dbReference type="EC" id="3.1.-.-" evidence="11"/>
<keyword evidence="7" id="KW-0067">ATP-binding</keyword>
<evidence type="ECO:0000313" key="12">
    <source>
        <dbReference type="Proteomes" id="UP001230005"/>
    </source>
</evidence>
<proteinExistence type="predicted"/>
<dbReference type="GO" id="GO:0003678">
    <property type="term" value="F:DNA helicase activity"/>
    <property type="evidence" value="ECO:0007669"/>
    <property type="project" value="UniProtKB-EC"/>
</dbReference>
<name>A0ABT9ZTS7_9BACI</name>
<dbReference type="SUPFAM" id="SSF52540">
    <property type="entry name" value="P-loop containing nucleoside triphosphate hydrolases"/>
    <property type="match status" value="1"/>
</dbReference>
<dbReference type="SUPFAM" id="SSF52980">
    <property type="entry name" value="Restriction endonuclease-like"/>
    <property type="match status" value="1"/>
</dbReference>
<dbReference type="PANTHER" id="PTHR30591:SF1">
    <property type="entry name" value="RECBCD ENZYME SUBUNIT RECC"/>
    <property type="match status" value="1"/>
</dbReference>
<protein>
    <submittedName>
        <fullName evidence="11">ATP-dependent helicase/nuclease subunit B</fullName>
        <ecNumber evidence="11">3.1.-.-</ecNumber>
        <ecNumber evidence="11">3.6.4.12</ecNumber>
    </submittedName>
</protein>
<dbReference type="Gene3D" id="3.40.50.300">
    <property type="entry name" value="P-loop containing nucleotide triphosphate hydrolases"/>
    <property type="match status" value="1"/>
</dbReference>
<dbReference type="InterPro" id="IPR038726">
    <property type="entry name" value="PDDEXK_AddAB-type"/>
</dbReference>
<comment type="caution">
    <text evidence="11">The sequence shown here is derived from an EMBL/GenBank/DDBJ whole genome shotgun (WGS) entry which is preliminary data.</text>
</comment>
<dbReference type="PANTHER" id="PTHR30591">
    <property type="entry name" value="RECBCD ENZYME SUBUNIT RECC"/>
    <property type="match status" value="1"/>
</dbReference>
<keyword evidence="12" id="KW-1185">Reference proteome</keyword>
<evidence type="ECO:0000256" key="3">
    <source>
        <dbReference type="ARBA" id="ARBA00022763"/>
    </source>
</evidence>
<dbReference type="InterPro" id="IPR027417">
    <property type="entry name" value="P-loop_NTPase"/>
</dbReference>
<keyword evidence="3" id="KW-0227">DNA damage</keyword>
<sequence length="998" mass="115244">MKTTVNYLKDICHKHPTAEKIIIVDSYAIGEQIINGLVKEGNEVINLKRKTVREIALEHIELHSDKHFDYLENAVGIQLMYSILKDIMKKASFSYFTDLEITPSFSRAMFETIQKLRLAGFTSTTMKKDAFITLEKGDDIHLILKKYEETLIAYRLMDNADLFQHALEISNNSSSTIFILQSNLSLSYLEETFLKSLLPEKSYKLPLTKLYGVSTPNYSPIRSISWGDESVYSYLYDLERASCNGEISLITGKTEEMEVKGIIHRIREQGKSLDECTIFYTSTLPYVTIIYQLTQKLDLPVTFGEGIPVSYTSTGRFISSLLNWMKEQYSVKGLIEFINDGSLNLGVGAPSKTVFIKILRDAQIGWNKGRYLSQLDKQILQLNDKLTGDVDNNKKEYLEKHYNNTVWMYQWFTKVFKKLPNTDGIINTKDLIDAVRFMVTNYCRMSSLQDEAAKTAIMEEVDKLKPYLNEELNPYESFEKIQDMLLTMSVNQSGPKPGHLHVSNYKKGIYNNRKNMYIVGLDNRKFPGTITEDPLLLDKERKNLGNKFPLLRESGLEKQYTMLQVIANAQGPITVSYCNFDINNNRTVSPAHLFLQCYRMKTGNINGDFKELIQSNSLERYADIMDEHDYWNCYLSSDEKQVLDDELLANYTNLLEGMRGDDKRSEEEFSVYDGLIHLNPEHFDPRSNKEKTMSAGKLELLAQCPYAFFLQEILRIRPIEDLSYDANTWLDAATRGSLLHNIFETFYKELKELNEKPSTELHEEKILTIAKNLISKQKEIVPTPNERVFNKEVIDILQCCKIFLKEEEDYCKDYDPEHFEYTFGMEGFPPAEITLPSGESFLVSGKIDRVDRSMDGHYHILDYKTGSTYNYHDTKPFKGGRQLQHFIYALAIEQHLQLSEGSVLESSYYFPTVKGLGERYTRKQDETVRANGLDILEKLIDVIKHGHFTMTDDENDCKFCNFKSVCRKESYDKGIFDKKQMTEDAIGVRKFKGVRAYD</sequence>
<evidence type="ECO:0000313" key="11">
    <source>
        <dbReference type="EMBL" id="MDQ0254647.1"/>
    </source>
</evidence>